<accession>A0A1X0SA36</accession>
<dbReference type="PROSITE" id="PS50009">
    <property type="entry name" value="RASGEF_CAT"/>
    <property type="match status" value="1"/>
</dbReference>
<sequence length="571" mass="66961">MQSLIEQNLYKFKHGEEDEYMILIDESIEIPKNRNNICAILVCYDIRDQAYLSTIKAQITDCDIPYLFIGFKESTMFAISTQTTKLYPNGQSSHILKDQLFRFILQRQYHLSGVFKQDVSNHCKETPVDIIQQVINDKENDDIFLLVYRKFMTPNDLLQQLVKQFGEYDSPLTSEQERILSILHSWVSCYWNDFYCTATRNTLQLFLERIHDVDSPLYERIIALTSAEPPEVDRDASWGVSDDGRNETLGTISEEGDIYLPMRRSKSTQIKSSATNKEPTKRFSTPAIPLLISPGIKRTLTKRRTLANVLNTITVKDMAEQLTWIETELYSKIQPRDFLRHIWRQRQDQPTPIAASIEHFNFVSEWIASMIVNQDQVEERVFVYEYCLAIAVELEKLNNFNTLMAVLAGINNAAILRLKETKHLVFERNKRLVEKFSRLESLMSSERSFYNYRCALKERSKSFGIPYLGIHQQDLVSLCEANKDHKTNGKIHWQKFRLIGQSINEVMTRFESMNGRIKPNPFILYFIGNELEILTEDERYEKSIRLEPRELHNSFTYNNHHSSHRWLMLRT</sequence>
<dbReference type="InterPro" id="IPR008937">
    <property type="entry name" value="Ras-like_GEF"/>
</dbReference>
<dbReference type="VEuPathDB" id="FungiDB:BCV72DRAFT_228701"/>
<dbReference type="GO" id="GO:0005886">
    <property type="term" value="C:plasma membrane"/>
    <property type="evidence" value="ECO:0007669"/>
    <property type="project" value="TreeGrafter"/>
</dbReference>
<evidence type="ECO:0000256" key="2">
    <source>
        <dbReference type="PROSITE-ProRule" id="PRU00168"/>
    </source>
</evidence>
<dbReference type="Pfam" id="PF00617">
    <property type="entry name" value="RasGEF"/>
    <property type="match status" value="1"/>
</dbReference>
<dbReference type="SMART" id="SM00147">
    <property type="entry name" value="RasGEF"/>
    <property type="match status" value="1"/>
</dbReference>
<protein>
    <submittedName>
        <fullName evidence="5">Ras GEF</fullName>
    </submittedName>
</protein>
<feature type="domain" description="N-terminal Ras-GEF" evidence="4">
    <location>
        <begin position="107"/>
        <end position="229"/>
    </location>
</feature>
<dbReference type="Proteomes" id="UP000242381">
    <property type="component" value="Unassembled WGS sequence"/>
</dbReference>
<dbReference type="GO" id="GO:0005085">
    <property type="term" value="F:guanyl-nucleotide exchange factor activity"/>
    <property type="evidence" value="ECO:0007669"/>
    <property type="project" value="UniProtKB-KW"/>
</dbReference>
<feature type="domain" description="Ras-GEF" evidence="3">
    <location>
        <begin position="314"/>
        <end position="549"/>
    </location>
</feature>
<proteinExistence type="predicted"/>
<dbReference type="InterPro" id="IPR000651">
    <property type="entry name" value="Ras-like_Gua-exchang_fac_N"/>
</dbReference>
<name>A0A1X0SA36_RHIZD</name>
<dbReference type="PANTHER" id="PTHR23113:SF348">
    <property type="entry name" value="GUANYL-NUCLEOTIDE EXCHANGE FACTOR RASGEF, PUTATIVE (AFU_ORTHOLOGUE AFUA_1G04700)-RELATED"/>
    <property type="match status" value="1"/>
</dbReference>
<dbReference type="PANTHER" id="PTHR23113">
    <property type="entry name" value="GUANINE NUCLEOTIDE EXCHANGE FACTOR"/>
    <property type="match status" value="1"/>
</dbReference>
<evidence type="ECO:0000259" key="4">
    <source>
        <dbReference type="PROSITE" id="PS50212"/>
    </source>
</evidence>
<evidence type="ECO:0000256" key="1">
    <source>
        <dbReference type="ARBA" id="ARBA00022658"/>
    </source>
</evidence>
<dbReference type="GO" id="GO:0007265">
    <property type="term" value="P:Ras protein signal transduction"/>
    <property type="evidence" value="ECO:0007669"/>
    <property type="project" value="TreeGrafter"/>
</dbReference>
<evidence type="ECO:0000313" key="5">
    <source>
        <dbReference type="EMBL" id="ORE21132.1"/>
    </source>
</evidence>
<keyword evidence="1 2" id="KW-0344">Guanine-nucleotide releasing factor</keyword>
<evidence type="ECO:0000259" key="3">
    <source>
        <dbReference type="PROSITE" id="PS50009"/>
    </source>
</evidence>
<dbReference type="Pfam" id="PF00618">
    <property type="entry name" value="RasGEF_N"/>
    <property type="match status" value="1"/>
</dbReference>
<organism evidence="5 6">
    <name type="scientific">Rhizopus microsporus</name>
    <dbReference type="NCBI Taxonomy" id="58291"/>
    <lineage>
        <taxon>Eukaryota</taxon>
        <taxon>Fungi</taxon>
        <taxon>Fungi incertae sedis</taxon>
        <taxon>Mucoromycota</taxon>
        <taxon>Mucoromycotina</taxon>
        <taxon>Mucoromycetes</taxon>
        <taxon>Mucorales</taxon>
        <taxon>Mucorineae</taxon>
        <taxon>Rhizopodaceae</taxon>
        <taxon>Rhizopus</taxon>
    </lineage>
</organism>
<dbReference type="InterPro" id="IPR036964">
    <property type="entry name" value="RASGEF_cat_dom_sf"/>
</dbReference>
<dbReference type="OMA" id="WIETELY"/>
<dbReference type="Gene3D" id="1.20.870.10">
    <property type="entry name" value="Son of sevenless (SoS) protein Chain: S domain 1"/>
    <property type="match status" value="1"/>
</dbReference>
<dbReference type="SUPFAM" id="SSF48366">
    <property type="entry name" value="Ras GEF"/>
    <property type="match status" value="1"/>
</dbReference>
<dbReference type="InterPro" id="IPR001895">
    <property type="entry name" value="RASGEF_cat_dom"/>
</dbReference>
<gene>
    <name evidence="5" type="ORF">BCV71DRAFT_225301</name>
</gene>
<dbReference type="EMBL" id="KV921283">
    <property type="protein sequence ID" value="ORE21132.1"/>
    <property type="molecule type" value="Genomic_DNA"/>
</dbReference>
<dbReference type="InterPro" id="IPR023578">
    <property type="entry name" value="Ras_GEF_dom_sf"/>
</dbReference>
<evidence type="ECO:0000313" key="6">
    <source>
        <dbReference type="Proteomes" id="UP000242381"/>
    </source>
</evidence>
<dbReference type="AlphaFoldDB" id="A0A1X0SA36"/>
<reference evidence="5 6" key="1">
    <citation type="journal article" date="2016" name="Proc. Natl. Acad. Sci. U.S.A.">
        <title>Lipid metabolic changes in an early divergent fungus govern the establishment of a mutualistic symbiosis with endobacteria.</title>
        <authorList>
            <person name="Lastovetsky O.A."/>
            <person name="Gaspar M.L."/>
            <person name="Mondo S.J."/>
            <person name="LaButti K.M."/>
            <person name="Sandor L."/>
            <person name="Grigoriev I.V."/>
            <person name="Henry S.A."/>
            <person name="Pawlowska T.E."/>
        </authorList>
    </citation>
    <scope>NUCLEOTIDE SEQUENCE [LARGE SCALE GENOMIC DNA]</scope>
    <source>
        <strain evidence="5 6">ATCC 11559</strain>
    </source>
</reference>
<dbReference type="PROSITE" id="PS50212">
    <property type="entry name" value="RASGEF_NTER"/>
    <property type="match status" value="1"/>
</dbReference>
<dbReference type="Gene3D" id="1.10.840.10">
    <property type="entry name" value="Ras guanine-nucleotide exchange factors catalytic domain"/>
    <property type="match status" value="1"/>
</dbReference>
<dbReference type="CDD" id="cd06224">
    <property type="entry name" value="REM"/>
    <property type="match status" value="1"/>
</dbReference>